<evidence type="ECO:0000313" key="1">
    <source>
        <dbReference type="EMBL" id="MBE0384117.1"/>
    </source>
</evidence>
<accession>A0A2K4XDX3</accession>
<dbReference type="EMBL" id="LT965929">
    <property type="protein sequence ID" value="SOU42519.1"/>
    <property type="molecule type" value="Genomic_DNA"/>
</dbReference>
<dbReference type="InterPro" id="IPR014123">
    <property type="entry name" value="Superoxide_dismutase_Ni-type"/>
</dbReference>
<dbReference type="Pfam" id="PF09055">
    <property type="entry name" value="Sod_Ni"/>
    <property type="match status" value="1"/>
</dbReference>
<dbReference type="Proteomes" id="UP000615003">
    <property type="component" value="Unassembled WGS sequence"/>
</dbReference>
<organism evidence="2 3">
    <name type="scientific">Pseudoalteromonas carrageenovora IAM 12662</name>
    <dbReference type="NCBI Taxonomy" id="1314868"/>
    <lineage>
        <taxon>Bacteria</taxon>
        <taxon>Pseudomonadati</taxon>
        <taxon>Pseudomonadota</taxon>
        <taxon>Gammaproteobacteria</taxon>
        <taxon>Alteromonadales</taxon>
        <taxon>Pseudoalteromonadaceae</taxon>
        <taxon>Pseudoalteromonas</taxon>
    </lineage>
</organism>
<dbReference type="RefSeq" id="WP_104643711.1">
    <property type="nucleotide sequence ID" value="NZ_AQGW01000025.1"/>
</dbReference>
<evidence type="ECO:0000313" key="2">
    <source>
        <dbReference type="EMBL" id="SOU42519.1"/>
    </source>
</evidence>
<dbReference type="AlphaFoldDB" id="A0A2K4XDX3"/>
<dbReference type="GO" id="GO:0016151">
    <property type="term" value="F:nickel cation binding"/>
    <property type="evidence" value="ECO:0007669"/>
    <property type="project" value="InterPro"/>
</dbReference>
<proteinExistence type="predicted"/>
<reference evidence="2 3" key="2">
    <citation type="submission" date="2017-11" db="EMBL/GenBank/DDBJ databases">
        <authorList>
            <person name="Han C.G."/>
        </authorList>
    </citation>
    <scope>NUCLEOTIDE SEQUENCE [LARGE SCALE GENOMIC DNA]</scope>
    <source>
        <strain evidence="3">ATCC 43555</strain>
        <strain evidence="2">ATCC43555</strain>
    </source>
</reference>
<dbReference type="Proteomes" id="UP000238288">
    <property type="component" value="Chromosome PCAR9b"/>
</dbReference>
<dbReference type="GO" id="GO:0004784">
    <property type="term" value="F:superoxide dismutase activity"/>
    <property type="evidence" value="ECO:0007669"/>
    <property type="project" value="UniProtKB-EC"/>
</dbReference>
<sequence length="166" mass="18869">MLYSFINSLDKLLKFKSAAAHCDIPCKIYDPSTAQIAALSVIRFIDIINELEQPLSVANTAQLARLVREKEIHAAKVKEEVRVIWGDYFKQPQFDQFPDTHALVHSIMLTASKCKQHIEREHAEQLLALVNQFADSFWQTKGIATYQAKSPYPPSEHVVYPDLKSA</sequence>
<dbReference type="InterPro" id="IPR036502">
    <property type="entry name" value="NiSOD_sf"/>
</dbReference>
<name>A0A2K4XDX3_PSEVC</name>
<gene>
    <name evidence="2" type="primary">sodN</name>
    <name evidence="2" type="ORF">PCAR9_B0031</name>
    <name evidence="1" type="ORF">PCARR_b0036</name>
</gene>
<keyword evidence="4" id="KW-1185">Reference proteome</keyword>
<dbReference type="EMBL" id="AQGW01000025">
    <property type="protein sequence ID" value="MBE0384117.1"/>
    <property type="molecule type" value="Genomic_DNA"/>
</dbReference>
<protein>
    <submittedName>
        <fullName evidence="1">Nickel superoxide dismutase</fullName>
    </submittedName>
    <submittedName>
        <fullName evidence="2">Superoxide dismutase [Ni]</fullName>
        <ecNumber evidence="2">1.15.1.1</ecNumber>
    </submittedName>
</protein>
<dbReference type="SUPFAM" id="SSF109770">
    <property type="entry name" value="Nickel-containing superoxide dismutase, NiSOD"/>
    <property type="match status" value="1"/>
</dbReference>
<dbReference type="NCBIfam" id="TIGR02753">
    <property type="entry name" value="sodN"/>
    <property type="match status" value="1"/>
</dbReference>
<evidence type="ECO:0000313" key="3">
    <source>
        <dbReference type="Proteomes" id="UP000238288"/>
    </source>
</evidence>
<dbReference type="OrthoDB" id="9790847at2"/>
<evidence type="ECO:0000313" key="4">
    <source>
        <dbReference type="Proteomes" id="UP000615003"/>
    </source>
</evidence>
<reference evidence="1 4" key="1">
    <citation type="submission" date="2015-06" db="EMBL/GenBank/DDBJ databases">
        <title>Genome sequence of Pseudoalteromonas carrageenovora.</title>
        <authorList>
            <person name="Xie B.-B."/>
            <person name="Rong J.-C."/>
            <person name="Qin Q.-L."/>
            <person name="Zhang Y.-Z."/>
        </authorList>
    </citation>
    <scope>NUCLEOTIDE SEQUENCE [LARGE SCALE GENOMIC DNA]</scope>
    <source>
        <strain evidence="1 4">IAM 12662</strain>
    </source>
</reference>
<keyword evidence="2" id="KW-0560">Oxidoreductase</keyword>
<dbReference type="GeneID" id="93665226"/>
<dbReference type="EC" id="1.15.1.1" evidence="2"/>
<dbReference type="Gene3D" id="1.20.120.400">
    <property type="entry name" value="Nickel-containing superoxide dismutase"/>
    <property type="match status" value="1"/>
</dbReference>